<organism evidence="9 10">
    <name type="scientific">Paraburkholderia aromaticivorans</name>
    <dbReference type="NCBI Taxonomy" id="2026199"/>
    <lineage>
        <taxon>Bacteria</taxon>
        <taxon>Pseudomonadati</taxon>
        <taxon>Pseudomonadota</taxon>
        <taxon>Betaproteobacteria</taxon>
        <taxon>Burkholderiales</taxon>
        <taxon>Burkholderiaceae</taxon>
        <taxon>Paraburkholderia</taxon>
    </lineage>
</organism>
<gene>
    <name evidence="9" type="ORF">CJU94_00170</name>
</gene>
<dbReference type="OrthoDB" id="107650at2"/>
<dbReference type="GO" id="GO:0106300">
    <property type="term" value="P:protein-DNA covalent cross-linking repair"/>
    <property type="evidence" value="ECO:0007669"/>
    <property type="project" value="InterPro"/>
</dbReference>
<dbReference type="EC" id="3.4.-.-" evidence="8"/>
<dbReference type="EMBL" id="CP022989">
    <property type="protein sequence ID" value="ASV96732.1"/>
    <property type="molecule type" value="Genomic_DNA"/>
</dbReference>
<proteinExistence type="inferred from homology"/>
<dbReference type="PANTHER" id="PTHR13604:SF0">
    <property type="entry name" value="ABASIC SITE PROCESSING PROTEIN HMCES"/>
    <property type="match status" value="1"/>
</dbReference>
<comment type="similarity">
    <text evidence="1 8">Belongs to the SOS response-associated peptidase family.</text>
</comment>
<keyword evidence="10" id="KW-1185">Reference proteome</keyword>
<keyword evidence="3" id="KW-0227">DNA damage</keyword>
<dbReference type="Pfam" id="PF02586">
    <property type="entry name" value="SRAP"/>
    <property type="match status" value="1"/>
</dbReference>
<dbReference type="GO" id="GO:0016829">
    <property type="term" value="F:lyase activity"/>
    <property type="evidence" value="ECO:0007669"/>
    <property type="project" value="UniProtKB-KW"/>
</dbReference>
<dbReference type="AlphaFoldDB" id="A0A248VCW1"/>
<dbReference type="PANTHER" id="PTHR13604">
    <property type="entry name" value="DC12-RELATED"/>
    <property type="match status" value="1"/>
</dbReference>
<protein>
    <recommendedName>
        <fullName evidence="8">Abasic site processing protein</fullName>
        <ecNumber evidence="8">3.4.-.-</ecNumber>
    </recommendedName>
</protein>
<keyword evidence="5" id="KW-0190">Covalent protein-DNA linkage</keyword>
<keyword evidence="6" id="KW-0238">DNA-binding</keyword>
<dbReference type="SUPFAM" id="SSF143081">
    <property type="entry name" value="BB1717-like"/>
    <property type="match status" value="1"/>
</dbReference>
<dbReference type="RefSeq" id="WP_095417039.1">
    <property type="nucleotide sequence ID" value="NZ_CP022989.1"/>
</dbReference>
<evidence type="ECO:0000313" key="9">
    <source>
        <dbReference type="EMBL" id="ASV96732.1"/>
    </source>
</evidence>
<dbReference type="Proteomes" id="UP000215158">
    <property type="component" value="Chromosome 1"/>
</dbReference>
<dbReference type="GO" id="GO:0003697">
    <property type="term" value="F:single-stranded DNA binding"/>
    <property type="evidence" value="ECO:0007669"/>
    <property type="project" value="InterPro"/>
</dbReference>
<evidence type="ECO:0000256" key="6">
    <source>
        <dbReference type="ARBA" id="ARBA00023125"/>
    </source>
</evidence>
<evidence type="ECO:0000256" key="3">
    <source>
        <dbReference type="ARBA" id="ARBA00022763"/>
    </source>
</evidence>
<keyword evidence="2 8" id="KW-0645">Protease</keyword>
<dbReference type="GO" id="GO:0006508">
    <property type="term" value="P:proteolysis"/>
    <property type="evidence" value="ECO:0007669"/>
    <property type="project" value="UniProtKB-KW"/>
</dbReference>
<accession>A0A248VCW1</accession>
<evidence type="ECO:0000256" key="4">
    <source>
        <dbReference type="ARBA" id="ARBA00022801"/>
    </source>
</evidence>
<keyword evidence="4 8" id="KW-0378">Hydrolase</keyword>
<dbReference type="GO" id="GO:0008233">
    <property type="term" value="F:peptidase activity"/>
    <property type="evidence" value="ECO:0007669"/>
    <property type="project" value="UniProtKB-KW"/>
</dbReference>
<evidence type="ECO:0000256" key="5">
    <source>
        <dbReference type="ARBA" id="ARBA00023124"/>
    </source>
</evidence>
<evidence type="ECO:0000256" key="8">
    <source>
        <dbReference type="RuleBase" id="RU364100"/>
    </source>
</evidence>
<keyword evidence="7" id="KW-0456">Lyase</keyword>
<evidence type="ECO:0000256" key="1">
    <source>
        <dbReference type="ARBA" id="ARBA00008136"/>
    </source>
</evidence>
<dbReference type="InterPro" id="IPR036590">
    <property type="entry name" value="SRAP-like"/>
</dbReference>
<name>A0A248VCW1_9BURK</name>
<dbReference type="Gene3D" id="3.90.1680.10">
    <property type="entry name" value="SOS response associated peptidase-like"/>
    <property type="match status" value="1"/>
</dbReference>
<dbReference type="InterPro" id="IPR003738">
    <property type="entry name" value="SRAP"/>
</dbReference>
<dbReference type="KEGG" id="parb:CJU94_00170"/>
<evidence type="ECO:0000256" key="2">
    <source>
        <dbReference type="ARBA" id="ARBA00022670"/>
    </source>
</evidence>
<reference evidence="9 10" key="1">
    <citation type="submission" date="2017-08" db="EMBL/GenBank/DDBJ databases">
        <title>Identification and genetic characteristics of simultaneous BTEX- and naphthalene-degrading Paraburkholderia sp. BN5 isolated from petroleum-contaminated soil.</title>
        <authorList>
            <person name="Lee Y."/>
            <person name="Jeon C.O."/>
        </authorList>
    </citation>
    <scope>NUCLEOTIDE SEQUENCE [LARGE SCALE GENOMIC DNA]</scope>
    <source>
        <strain evidence="9 10">BN5</strain>
    </source>
</reference>
<sequence length="320" mass="36826">MCYSAQIKADYQRFVRTFGALMDIAEFTRLFFERAEGVSRAKVPKAMEDAFRSPQTEAEREIKVFIDRFNADQTTKLEQDLFKQRKRLADAERTLQTRVTKAATESQRIATDKIAWARGKLDDIQRTEPLPRDSRIFPGYYAPVMVIEDGQRVVKPMRYQCRIAGKPAFFDAKYPGTYNARRDSLTGFWKPLFGYAHGVMLVDVFYENVSKAKFEGTLRETHENDENIVLEFRPSNGQLMHVACLWSRWSAPGQPDLLSFAAITDEPPEEVAAAGHDRCIIPIKPENIDAWLNPVPKNLDAMYAILDDRDRPYYEHRLAA</sequence>
<evidence type="ECO:0000313" key="10">
    <source>
        <dbReference type="Proteomes" id="UP000215158"/>
    </source>
</evidence>
<evidence type="ECO:0000256" key="7">
    <source>
        <dbReference type="ARBA" id="ARBA00023239"/>
    </source>
</evidence>